<name>A0A1J7IR91_9PEZI</name>
<dbReference type="CDD" id="cd07262">
    <property type="entry name" value="VOC_like"/>
    <property type="match status" value="1"/>
</dbReference>
<dbReference type="InParanoid" id="A0A1J7IR91"/>
<dbReference type="EMBL" id="KV875097">
    <property type="protein sequence ID" value="OIW30175.1"/>
    <property type="molecule type" value="Genomic_DNA"/>
</dbReference>
<organism evidence="2 3">
    <name type="scientific">Coniochaeta ligniaria NRRL 30616</name>
    <dbReference type="NCBI Taxonomy" id="1408157"/>
    <lineage>
        <taxon>Eukaryota</taxon>
        <taxon>Fungi</taxon>
        <taxon>Dikarya</taxon>
        <taxon>Ascomycota</taxon>
        <taxon>Pezizomycotina</taxon>
        <taxon>Sordariomycetes</taxon>
        <taxon>Sordariomycetidae</taxon>
        <taxon>Coniochaetales</taxon>
        <taxon>Coniochaetaceae</taxon>
        <taxon>Coniochaeta</taxon>
    </lineage>
</organism>
<evidence type="ECO:0000313" key="3">
    <source>
        <dbReference type="Proteomes" id="UP000182658"/>
    </source>
</evidence>
<dbReference type="AlphaFoldDB" id="A0A1J7IR91"/>
<accession>A0A1J7IR91</accession>
<evidence type="ECO:0000313" key="2">
    <source>
        <dbReference type="EMBL" id="OIW30175.1"/>
    </source>
</evidence>
<dbReference type="OrthoDB" id="10249419at2759"/>
<protein>
    <recommendedName>
        <fullName evidence="1">VOC domain-containing protein</fullName>
    </recommendedName>
</protein>
<keyword evidence="3" id="KW-1185">Reference proteome</keyword>
<dbReference type="Proteomes" id="UP000182658">
    <property type="component" value="Unassembled WGS sequence"/>
</dbReference>
<dbReference type="PANTHER" id="PTHR35006:SF2">
    <property type="entry name" value="GLYOXALASE FAMILY PROTEIN (AFU_ORTHOLOGUE AFUA_5G14830)"/>
    <property type="match status" value="1"/>
</dbReference>
<gene>
    <name evidence="2" type="ORF">CONLIGDRAFT_702731</name>
</gene>
<dbReference type="InterPro" id="IPR037523">
    <property type="entry name" value="VOC_core"/>
</dbReference>
<dbReference type="InterPro" id="IPR029068">
    <property type="entry name" value="Glyas_Bleomycin-R_OHBP_Dase"/>
</dbReference>
<dbReference type="SUPFAM" id="SSF54593">
    <property type="entry name" value="Glyoxalase/Bleomycin resistance protein/Dihydroxybiphenyl dioxygenase"/>
    <property type="match status" value="1"/>
</dbReference>
<sequence length="125" mass="13276">MPISHVLIKAGASEHAAVVDFYTQALKPLGYKHLHSFPNGMNGFGSQSPDLWVGIDDKDSHSTVHIAFRAPDSTAVDAFYFAAIAAGAKDNGAPGLRANIDPKYYAAFVLDPVGNNIEAGCMVEN</sequence>
<proteinExistence type="predicted"/>
<dbReference type="PANTHER" id="PTHR35006">
    <property type="entry name" value="GLYOXALASE FAMILY PROTEIN (AFU_ORTHOLOGUE AFUA_5G14830)"/>
    <property type="match status" value="1"/>
</dbReference>
<dbReference type="STRING" id="1408157.A0A1J7IR91"/>
<reference evidence="2 3" key="1">
    <citation type="submission" date="2016-10" db="EMBL/GenBank/DDBJ databases">
        <title>Draft genome sequence of Coniochaeta ligniaria NRRL30616, a lignocellulolytic fungus for bioabatement of inhibitors in plant biomass hydrolysates.</title>
        <authorList>
            <consortium name="DOE Joint Genome Institute"/>
            <person name="Jimenez D.J."/>
            <person name="Hector R.E."/>
            <person name="Riley R."/>
            <person name="Sun H."/>
            <person name="Grigoriev I.V."/>
            <person name="Van Elsas J.D."/>
            <person name="Nichols N.N."/>
        </authorList>
    </citation>
    <scope>NUCLEOTIDE SEQUENCE [LARGE SCALE GENOMIC DNA]</scope>
    <source>
        <strain evidence="2 3">NRRL 30616</strain>
    </source>
</reference>
<feature type="domain" description="VOC" evidence="1">
    <location>
        <begin position="2"/>
        <end position="122"/>
    </location>
</feature>
<dbReference type="Gene3D" id="3.10.180.10">
    <property type="entry name" value="2,3-Dihydroxybiphenyl 1,2-Dioxygenase, domain 1"/>
    <property type="match status" value="1"/>
</dbReference>
<evidence type="ECO:0000259" key="1">
    <source>
        <dbReference type="PROSITE" id="PS51819"/>
    </source>
</evidence>
<dbReference type="PROSITE" id="PS51819">
    <property type="entry name" value="VOC"/>
    <property type="match status" value="1"/>
</dbReference>